<reference evidence="1" key="1">
    <citation type="submission" date="2020-11" db="EMBL/GenBank/DDBJ databases">
        <title>Isolation and identification of active actinomycetes.</title>
        <authorList>
            <person name="Sun X."/>
        </authorList>
    </citation>
    <scope>NUCLEOTIDE SEQUENCE</scope>
    <source>
        <strain evidence="1">NEAU-A11</strain>
    </source>
</reference>
<dbReference type="Proteomes" id="UP000598146">
    <property type="component" value="Unassembled WGS sequence"/>
</dbReference>
<dbReference type="EMBL" id="JADQTO010000015">
    <property type="protein sequence ID" value="MBG0565588.1"/>
    <property type="molecule type" value="Genomic_DNA"/>
</dbReference>
<comment type="caution">
    <text evidence="1">The sequence shown here is derived from an EMBL/GenBank/DDBJ whole genome shotgun (WGS) entry which is preliminary data.</text>
</comment>
<accession>A0A931FZD8</accession>
<keyword evidence="2" id="KW-1185">Reference proteome</keyword>
<evidence type="ECO:0000313" key="2">
    <source>
        <dbReference type="Proteomes" id="UP000598146"/>
    </source>
</evidence>
<gene>
    <name evidence="1" type="ORF">I4J89_29465</name>
</gene>
<sequence length="460" mass="49890">MGMLDTPGGVRDLDPQRLAGWSALVSAWMDAMVARTAGQVGGAEHVRFFNPLRTATPGPLAERRISWDAFPRPVAVRYPGDPAGARRAADEFRSLGDYYGVTFYAVRDGQAEEITLRYRPQDEYCEWYAERDPDTGRMLRIVFTSEGHEYWRFLAGGTAAFPSATVPADQRVDGDRAQLLRLYRELVSPRVREEDLYFDTDIAFRRTPDGQLEPYRSRGAYNPYNVWNTERGLAHLTHPENSLYGEISLAAAASVPRAGADGTPVTDAGRLVCCAALGDPNRSSDPTISTDVNDLVRQGLSVTLRDPIGLYITAFDDAAVSGPGGENVASWWRPVRGAGGLTLRAEFAPPPDAPFGLEDVLVNGLPLEYGGQLAEVTTMSLFGAAADLGQPAPAPIPCDHRCCARDDNPDELTLVTIGSQCPPGWHAAFEETPLRQAAAGRLADSTRQAAGSVRLPDLLA</sequence>
<name>A0A931FZD8_9ACTN</name>
<protein>
    <submittedName>
        <fullName evidence="1">Uncharacterized protein</fullName>
    </submittedName>
</protein>
<proteinExistence type="predicted"/>
<evidence type="ECO:0000313" key="1">
    <source>
        <dbReference type="EMBL" id="MBG0565588.1"/>
    </source>
</evidence>
<dbReference type="RefSeq" id="WP_196417354.1">
    <property type="nucleotide sequence ID" value="NZ_JADQTO010000015.1"/>
</dbReference>
<dbReference type="AlphaFoldDB" id="A0A931FZD8"/>
<organism evidence="1 2">
    <name type="scientific">Actinoplanes aureus</name>
    <dbReference type="NCBI Taxonomy" id="2792083"/>
    <lineage>
        <taxon>Bacteria</taxon>
        <taxon>Bacillati</taxon>
        <taxon>Actinomycetota</taxon>
        <taxon>Actinomycetes</taxon>
        <taxon>Micromonosporales</taxon>
        <taxon>Micromonosporaceae</taxon>
        <taxon>Actinoplanes</taxon>
    </lineage>
</organism>